<evidence type="ECO:0000256" key="5">
    <source>
        <dbReference type="ARBA" id="ARBA00023136"/>
    </source>
</evidence>
<dbReference type="PROSITE" id="PS50850">
    <property type="entry name" value="MFS"/>
    <property type="match status" value="1"/>
</dbReference>
<dbReference type="InterPro" id="IPR020846">
    <property type="entry name" value="MFS_dom"/>
</dbReference>
<dbReference type="Proteomes" id="UP000464700">
    <property type="component" value="Chromosome"/>
</dbReference>
<evidence type="ECO:0000256" key="3">
    <source>
        <dbReference type="ARBA" id="ARBA00022692"/>
    </source>
</evidence>
<dbReference type="Pfam" id="PF07690">
    <property type="entry name" value="MFS_1"/>
    <property type="match status" value="1"/>
</dbReference>
<name>A0A6I7D7J1_9GAMM</name>
<keyword evidence="5 6" id="KW-0472">Membrane</keyword>
<dbReference type="PANTHER" id="PTHR23513">
    <property type="entry name" value="INTEGRAL MEMBRANE EFFLUX PROTEIN-RELATED"/>
    <property type="match status" value="1"/>
</dbReference>
<dbReference type="GO" id="GO:0022857">
    <property type="term" value="F:transmembrane transporter activity"/>
    <property type="evidence" value="ECO:0007669"/>
    <property type="project" value="InterPro"/>
</dbReference>
<feature type="transmembrane region" description="Helical" evidence="6">
    <location>
        <begin position="362"/>
        <end position="384"/>
    </location>
</feature>
<dbReference type="GO" id="GO:0005886">
    <property type="term" value="C:plasma membrane"/>
    <property type="evidence" value="ECO:0007669"/>
    <property type="project" value="UniProtKB-SubCell"/>
</dbReference>
<feature type="transmembrane region" description="Helical" evidence="6">
    <location>
        <begin position="274"/>
        <end position="292"/>
    </location>
</feature>
<dbReference type="EMBL" id="CP043925">
    <property type="protein sequence ID" value="QHN09188.1"/>
    <property type="molecule type" value="Genomic_DNA"/>
</dbReference>
<evidence type="ECO:0000256" key="2">
    <source>
        <dbReference type="ARBA" id="ARBA00022475"/>
    </source>
</evidence>
<feature type="transmembrane region" description="Helical" evidence="6">
    <location>
        <begin position="93"/>
        <end position="115"/>
    </location>
</feature>
<feature type="transmembrane region" description="Helical" evidence="6">
    <location>
        <begin position="332"/>
        <end position="356"/>
    </location>
</feature>
<keyword evidence="3 6" id="KW-0812">Transmembrane</keyword>
<dbReference type="InterPro" id="IPR011701">
    <property type="entry name" value="MFS"/>
</dbReference>
<dbReference type="KEGG" id="pcol:F1325_01355"/>
<dbReference type="SUPFAM" id="SSF103473">
    <property type="entry name" value="MFS general substrate transporter"/>
    <property type="match status" value="1"/>
</dbReference>
<evidence type="ECO:0000256" key="1">
    <source>
        <dbReference type="ARBA" id="ARBA00004651"/>
    </source>
</evidence>
<organism evidence="8 9">
    <name type="scientific">Proteus columbae</name>
    <dbReference type="NCBI Taxonomy" id="1987580"/>
    <lineage>
        <taxon>Bacteria</taxon>
        <taxon>Pseudomonadati</taxon>
        <taxon>Pseudomonadota</taxon>
        <taxon>Gammaproteobacteria</taxon>
        <taxon>Enterobacterales</taxon>
        <taxon>Morganellaceae</taxon>
        <taxon>Proteus</taxon>
    </lineage>
</organism>
<feature type="transmembrane region" description="Helical" evidence="6">
    <location>
        <begin position="158"/>
        <end position="180"/>
    </location>
</feature>
<accession>A0A6I7D7J1</accession>
<comment type="subcellular location">
    <subcellularLocation>
        <location evidence="1">Cell membrane</location>
        <topology evidence="1">Multi-pass membrane protein</topology>
    </subcellularLocation>
</comment>
<reference evidence="8 9" key="1">
    <citation type="submission" date="2019-09" db="EMBL/GenBank/DDBJ databases">
        <title>Emergence of a chromosome-mediated tetracycline resistance gene in Proteus strain.</title>
        <authorList>
            <person name="He D."/>
            <person name="Wang L."/>
        </authorList>
    </citation>
    <scope>NUCLEOTIDE SEQUENCE [LARGE SCALE GENOMIC DNA]</scope>
    <source>
        <strain evidence="8 9">T60</strain>
    </source>
</reference>
<protein>
    <submittedName>
        <fullName evidence="8">MFS transporter</fullName>
    </submittedName>
</protein>
<evidence type="ECO:0000256" key="6">
    <source>
        <dbReference type="SAM" id="Phobius"/>
    </source>
</evidence>
<evidence type="ECO:0000313" key="8">
    <source>
        <dbReference type="EMBL" id="QHN09188.1"/>
    </source>
</evidence>
<feature type="transmembrane region" description="Helical" evidence="6">
    <location>
        <begin position="7"/>
        <end position="30"/>
    </location>
</feature>
<feature type="transmembrane region" description="Helical" evidence="6">
    <location>
        <begin position="201"/>
        <end position="223"/>
    </location>
</feature>
<dbReference type="AlphaFoldDB" id="A0A6I7D7J1"/>
<keyword evidence="4 6" id="KW-1133">Transmembrane helix</keyword>
<feature type="domain" description="Major facilitator superfamily (MFS) profile" evidence="7">
    <location>
        <begin position="1"/>
        <end position="391"/>
    </location>
</feature>
<dbReference type="Gene3D" id="1.20.1250.20">
    <property type="entry name" value="MFS general substrate transporter like domains"/>
    <property type="match status" value="2"/>
</dbReference>
<keyword evidence="2" id="KW-1003">Cell membrane</keyword>
<feature type="transmembrane region" description="Helical" evidence="6">
    <location>
        <begin position="67"/>
        <end position="87"/>
    </location>
</feature>
<gene>
    <name evidence="8" type="ORF">F1325_01355</name>
</gene>
<feature type="transmembrane region" description="Helical" evidence="6">
    <location>
        <begin position="298"/>
        <end position="320"/>
    </location>
</feature>
<feature type="transmembrane region" description="Helical" evidence="6">
    <location>
        <begin position="243"/>
        <end position="267"/>
    </location>
</feature>
<keyword evidence="9" id="KW-1185">Reference proteome</keyword>
<dbReference type="RefSeq" id="WP_160229899.1">
    <property type="nucleotide sequence ID" value="NZ_CP043925.1"/>
</dbReference>
<dbReference type="InterPro" id="IPR036259">
    <property type="entry name" value="MFS_trans_sf"/>
</dbReference>
<evidence type="ECO:0000313" key="9">
    <source>
        <dbReference type="Proteomes" id="UP000464700"/>
    </source>
</evidence>
<feature type="transmembrane region" description="Helical" evidence="6">
    <location>
        <begin position="136"/>
        <end position="152"/>
    </location>
</feature>
<feature type="transmembrane region" description="Helical" evidence="6">
    <location>
        <begin position="36"/>
        <end position="55"/>
    </location>
</feature>
<dbReference type="PANTHER" id="PTHR23513:SF6">
    <property type="entry name" value="MAJOR FACILITATOR SUPERFAMILY ASSOCIATED DOMAIN-CONTAINING PROTEIN"/>
    <property type="match status" value="1"/>
</dbReference>
<evidence type="ECO:0000256" key="4">
    <source>
        <dbReference type="ARBA" id="ARBA00022989"/>
    </source>
</evidence>
<evidence type="ECO:0000259" key="7">
    <source>
        <dbReference type="PROSITE" id="PS50850"/>
    </source>
</evidence>
<sequence>MRIIFFYMLFFVLTADGLMVFLTPVIVYQLTTSIEYSGLTYALWWLPRLFLIPLIGKYIDGLGIRPIAVVSDACKIVGCLFLLLTHFTSDLMIAISFGLIGSLISIGNSQTLISYEKIIALISHHKEHHINLMSRMDFLGMVIGPLLGIVLIDFGYKYLLVIPCLFYFINAIFFLFFYARKEINTENINNSEEKIFFTKKFIYIFSSPILLFSVFIAIGNNMFDGLIESSGTALIVQVMNLPIKYYGFIDIVAGIFGVLGTYLYSYLNQYTSRVWLTIISIATITISSSLLVFFQSSIIIFIICYAVSIIGKVFSGNVLRILRMEIIPINQLASISSLIILLNQMILPIVGGLLFFSTGEVTTIYTLMVIAIGITLISGGLLVIRLKKRRRYHKKSPSIK</sequence>
<proteinExistence type="predicted"/>